<dbReference type="AlphaFoldDB" id="A0A409XUK2"/>
<sequence length="481" mass="52381">MTIQVAKAAEHHKAFLKAREEQKKKEKTKKNVRECTQKPKNKVSTRNSHAETASATMTAEEDNICKKKRSAPSKPNLSASVRNIKSKVIVSSNDNGEESTKNVDRITPKNAKPGQEDKAAATPKKAHKKATAGEAVKAGSSATPDSSLKSDHNADVKGWVDGNFLCNLCLKASQRCLVLTNETAQEGHACWACKQGKKQCPLANTANIGLHFKTPLSDSMLRQLGEHPGCNDLGNLLAEILQKVRQHHKPSNVDELLGDILHGVPDIQNKQQVLEKDLQEMKGWMGIINKAALFRMIQSSGFISPTVPTADDNTPLTKAASNTFNIDPDATVIAAHRKPGAASSLPRLNQGSTSNISGVVVTTELLDQPKLFSTDSSTSMVTDDAGGFTTQPVEKPNCNSWILEGNSEPATDTPCFHYTELEPNTLVPYPCSLTPEARAVGKEDNDWHGEYEEVGYATTMALKCKMELEGNKDHETKKKRL</sequence>
<keyword evidence="3" id="KW-1185">Reference proteome</keyword>
<protein>
    <submittedName>
        <fullName evidence="2">Uncharacterized protein</fullName>
    </submittedName>
</protein>
<evidence type="ECO:0000256" key="1">
    <source>
        <dbReference type="SAM" id="MobiDB-lite"/>
    </source>
</evidence>
<feature type="compositionally biased region" description="Basic and acidic residues" evidence="1">
    <location>
        <begin position="98"/>
        <end position="107"/>
    </location>
</feature>
<dbReference type="InParanoid" id="A0A409XUK2"/>
<feature type="region of interest" description="Disordered" evidence="1">
    <location>
        <begin position="1"/>
        <end position="151"/>
    </location>
</feature>
<gene>
    <name evidence="2" type="ORF">CVT25_002163</name>
</gene>
<name>A0A409XUK2_PSICY</name>
<evidence type="ECO:0000313" key="2">
    <source>
        <dbReference type="EMBL" id="PPQ94377.1"/>
    </source>
</evidence>
<dbReference type="Proteomes" id="UP000283269">
    <property type="component" value="Unassembled WGS sequence"/>
</dbReference>
<comment type="caution">
    <text evidence="2">The sequence shown here is derived from an EMBL/GenBank/DDBJ whole genome shotgun (WGS) entry which is preliminary data.</text>
</comment>
<accession>A0A409XUK2</accession>
<feature type="compositionally biased region" description="Polar residues" evidence="1">
    <location>
        <begin position="73"/>
        <end position="94"/>
    </location>
</feature>
<evidence type="ECO:0000313" key="3">
    <source>
        <dbReference type="Proteomes" id="UP000283269"/>
    </source>
</evidence>
<dbReference type="EMBL" id="NHYD01000361">
    <property type="protein sequence ID" value="PPQ94377.1"/>
    <property type="molecule type" value="Genomic_DNA"/>
</dbReference>
<organism evidence="2 3">
    <name type="scientific">Psilocybe cyanescens</name>
    <dbReference type="NCBI Taxonomy" id="93625"/>
    <lineage>
        <taxon>Eukaryota</taxon>
        <taxon>Fungi</taxon>
        <taxon>Dikarya</taxon>
        <taxon>Basidiomycota</taxon>
        <taxon>Agaricomycotina</taxon>
        <taxon>Agaricomycetes</taxon>
        <taxon>Agaricomycetidae</taxon>
        <taxon>Agaricales</taxon>
        <taxon>Agaricineae</taxon>
        <taxon>Strophariaceae</taxon>
        <taxon>Psilocybe</taxon>
    </lineage>
</organism>
<reference evidence="2 3" key="1">
    <citation type="journal article" date="2018" name="Evol. Lett.">
        <title>Horizontal gene cluster transfer increased hallucinogenic mushroom diversity.</title>
        <authorList>
            <person name="Reynolds H.T."/>
            <person name="Vijayakumar V."/>
            <person name="Gluck-Thaler E."/>
            <person name="Korotkin H.B."/>
            <person name="Matheny P.B."/>
            <person name="Slot J.C."/>
        </authorList>
    </citation>
    <scope>NUCLEOTIDE SEQUENCE [LARGE SCALE GENOMIC DNA]</scope>
    <source>
        <strain evidence="2 3">2631</strain>
    </source>
</reference>
<proteinExistence type="predicted"/>
<feature type="compositionally biased region" description="Basic and acidic residues" evidence="1">
    <location>
        <begin position="8"/>
        <end position="37"/>
    </location>
</feature>